<dbReference type="GO" id="GO:0005975">
    <property type="term" value="P:carbohydrate metabolic process"/>
    <property type="evidence" value="ECO:0007669"/>
    <property type="project" value="InterPro"/>
</dbReference>
<dbReference type="Gene3D" id="2.60.40.1180">
    <property type="entry name" value="Golgi alpha-mannosidase II"/>
    <property type="match status" value="2"/>
</dbReference>
<keyword evidence="12" id="KW-1185">Reference proteome</keyword>
<dbReference type="Pfam" id="PF13802">
    <property type="entry name" value="Gal_mutarotas_2"/>
    <property type="match status" value="1"/>
</dbReference>
<evidence type="ECO:0000256" key="2">
    <source>
        <dbReference type="RuleBase" id="RU361185"/>
    </source>
</evidence>
<evidence type="ECO:0000313" key="7">
    <source>
        <dbReference type="EMBL" id="ODM09086.1"/>
    </source>
</evidence>
<dbReference type="Proteomes" id="UP000094271">
    <property type="component" value="Unassembled WGS sequence"/>
</dbReference>
<dbReference type="Pfam" id="PF01055">
    <property type="entry name" value="Glyco_hydro_31_2nd"/>
    <property type="match status" value="1"/>
</dbReference>
<gene>
    <name evidence="7" type="primary">yicI_1</name>
    <name evidence="8" type="ORF">BEI59_22175</name>
    <name evidence="7" type="ORF">BEI61_00715</name>
    <name evidence="9" type="ORF">BEI63_09815</name>
</gene>
<dbReference type="OrthoDB" id="176168at2"/>
<dbReference type="AlphaFoldDB" id="A0A1E3ALU4"/>
<dbReference type="SUPFAM" id="SSF51011">
    <property type="entry name" value="Glycosyl hydrolase domain"/>
    <property type="match status" value="1"/>
</dbReference>
<proteinExistence type="inferred from homology"/>
<dbReference type="EMBL" id="MCGH01000001">
    <property type="protein sequence ID" value="ODM09086.1"/>
    <property type="molecule type" value="Genomic_DNA"/>
</dbReference>
<dbReference type="EMBL" id="MEHD01000020">
    <property type="protein sequence ID" value="ODR58170.1"/>
    <property type="molecule type" value="Genomic_DNA"/>
</dbReference>
<keyword evidence="2 7" id="KW-0326">Glycosidase</keyword>
<dbReference type="PATRIC" id="fig|1432052.4.peg.810"/>
<dbReference type="InterPro" id="IPR051816">
    <property type="entry name" value="Glycosyl_Hydrolase_31"/>
</dbReference>
<dbReference type="Gene3D" id="3.20.20.80">
    <property type="entry name" value="Glycosidases"/>
    <property type="match status" value="1"/>
</dbReference>
<sequence length="782" mass="90299">MLEVVKRKQDLVEKTYCRGGSLFLETQKGLLRLKPRNDSIVRISYTQKGEFTGNVGIGILEEKEWDGWTCEEQESRVVLYTEKLALEVDKRTGSIRYLERNGRLLLAEREEDSRELEEFDSYKTVIDENTKIEEVETADGVKRVIKEASMVFDKKLYHTRLHLKWQESERLYGLGQAEEGLLNLRGSVQYLHQANLKIAIPFLVSSNGYGILLSTGSTAIFQDTQYGSYLYTEADEEMDYYFIAGGSMDEIISGYRLLTGKAAMLPRWAYGFIQSQERYETQEEILDVAREFRDRGFGLDALVLDWCSWEDGMWGQKSFDPSRFPDPGAMTDALHQEDVHFMLSIWPNMSKSTADYEEFLEKKLLLPASEIYDAFDEKARKLYWKQVQEGLFRHGVDAWWCDSSEPFTPEWARKVKPGPEEMYADFVRDAGKYIPAERMNSYGLFHARTIYEGQREASEEKRVVNLTRNSYVGGQRYGVILWSGDIYASWETLQKQIAAGLNFCASGLPYWTLDIGAFFVKKGEPWFWNGDYEDGLSDLGYRELFVRWFQYGAFLPVFRSHGTDVRREPWLFDNGKDGFYEALCGAVSLRYRLLPYIYSWAYRVWKEDKTFLRMLAFDFMQDEKALDIGDQYMFGESILVCPVTEPIYYGTGSEVLSGIPEKRTVYLPGDCDWYDFYTGERYAGGQYVEADAPLSRIPLFVKAGSILPMAEAAQNTARAAEAEVEYRIYAGADCSFTLYRDSGDGYAYEQGEYELTELVWEEKTKKLFVNGTEQSENVVIYS</sequence>
<name>A0A1E3ALU4_9FIRM</name>
<evidence type="ECO:0000313" key="10">
    <source>
        <dbReference type="Proteomes" id="UP000094067"/>
    </source>
</evidence>
<dbReference type="InterPro" id="IPR048395">
    <property type="entry name" value="Glyco_hydro_31_C"/>
</dbReference>
<protein>
    <submittedName>
        <fullName evidence="7">Alpha-xylosidase</fullName>
        <ecNumber evidence="7">3.2.1.177</ecNumber>
    </submittedName>
    <submittedName>
        <fullName evidence="8">Glycoside hydrolase</fullName>
    </submittedName>
</protein>
<dbReference type="InterPro" id="IPR013780">
    <property type="entry name" value="Glyco_hydro_b"/>
</dbReference>
<accession>A0A1E3ALU4</accession>
<evidence type="ECO:0000259" key="6">
    <source>
        <dbReference type="Pfam" id="PF21365"/>
    </source>
</evidence>
<feature type="domain" description="DUF5110" evidence="5">
    <location>
        <begin position="724"/>
        <end position="768"/>
    </location>
</feature>
<dbReference type="GO" id="GO:0061634">
    <property type="term" value="F:alpha-D-xyloside xylohydrolase"/>
    <property type="evidence" value="ECO:0007669"/>
    <property type="project" value="UniProtKB-EC"/>
</dbReference>
<evidence type="ECO:0000313" key="8">
    <source>
        <dbReference type="EMBL" id="ODR47731.1"/>
    </source>
</evidence>
<reference evidence="7 10" key="1">
    <citation type="submission" date="2016-07" db="EMBL/GenBank/DDBJ databases">
        <title>Characterization of isolates of Eisenbergiella tayi derived from blood cultures, using whole genome sequencing.</title>
        <authorList>
            <person name="Burdz T."/>
            <person name="Wiebe D."/>
            <person name="Huynh C."/>
            <person name="Bernard K."/>
        </authorList>
    </citation>
    <scope>NUCLEOTIDE SEQUENCE [LARGE SCALE GENOMIC DNA]</scope>
    <source>
        <strain evidence="7 10">NML 110608</strain>
    </source>
</reference>
<dbReference type="InterPro" id="IPR017853">
    <property type="entry name" value="GH"/>
</dbReference>
<feature type="domain" description="Glycoside hydrolase family 31 TIM barrel" evidence="3">
    <location>
        <begin position="263"/>
        <end position="599"/>
    </location>
</feature>
<evidence type="ECO:0000259" key="3">
    <source>
        <dbReference type="Pfam" id="PF01055"/>
    </source>
</evidence>
<dbReference type="InterPro" id="IPR025887">
    <property type="entry name" value="Glyco_hydro_31_N_dom"/>
</dbReference>
<dbReference type="EMBL" id="MEHA01000019">
    <property type="protein sequence ID" value="ODR47731.1"/>
    <property type="molecule type" value="Genomic_DNA"/>
</dbReference>
<evidence type="ECO:0000313" key="11">
    <source>
        <dbReference type="Proteomes" id="UP000094271"/>
    </source>
</evidence>
<organism evidence="7 10">
    <name type="scientific">Eisenbergiella tayi</name>
    <dbReference type="NCBI Taxonomy" id="1432052"/>
    <lineage>
        <taxon>Bacteria</taxon>
        <taxon>Bacillati</taxon>
        <taxon>Bacillota</taxon>
        <taxon>Clostridia</taxon>
        <taxon>Lachnospirales</taxon>
        <taxon>Lachnospiraceae</taxon>
        <taxon>Eisenbergiella</taxon>
    </lineage>
</organism>
<dbReference type="InterPro" id="IPR000322">
    <property type="entry name" value="Glyco_hydro_31_TIM"/>
</dbReference>
<evidence type="ECO:0000313" key="12">
    <source>
        <dbReference type="Proteomes" id="UP000094869"/>
    </source>
</evidence>
<feature type="domain" description="Glycoside hydrolase family 31 N-terminal" evidence="4">
    <location>
        <begin position="31"/>
        <end position="216"/>
    </location>
</feature>
<reference evidence="8 11" key="3">
    <citation type="submission" date="2016-08" db="EMBL/GenBank/DDBJ databases">
        <authorList>
            <person name="Seilhamer J.J."/>
        </authorList>
    </citation>
    <scope>NUCLEOTIDE SEQUENCE [LARGE SCALE GENOMIC DNA]</scope>
    <source>
        <strain evidence="8 11">NML150140-1</strain>
    </source>
</reference>
<dbReference type="Proteomes" id="UP000094067">
    <property type="component" value="Unassembled WGS sequence"/>
</dbReference>
<dbReference type="GO" id="GO:0030246">
    <property type="term" value="F:carbohydrate binding"/>
    <property type="evidence" value="ECO:0007669"/>
    <property type="project" value="InterPro"/>
</dbReference>
<dbReference type="CDD" id="cd14752">
    <property type="entry name" value="GH31_N"/>
    <property type="match status" value="1"/>
</dbReference>
<dbReference type="InterPro" id="IPR011013">
    <property type="entry name" value="Gal_mutarotase_sf_dom"/>
</dbReference>
<evidence type="ECO:0000313" key="9">
    <source>
        <dbReference type="EMBL" id="ODR58170.1"/>
    </source>
</evidence>
<evidence type="ECO:0000256" key="1">
    <source>
        <dbReference type="ARBA" id="ARBA00007806"/>
    </source>
</evidence>
<dbReference type="Pfam" id="PF21365">
    <property type="entry name" value="Glyco_hydro_31_3rd"/>
    <property type="match status" value="1"/>
</dbReference>
<dbReference type="RefSeq" id="WP_069151262.1">
    <property type="nucleotide sequence ID" value="NZ_DBFYTW010000265.1"/>
</dbReference>
<dbReference type="InterPro" id="IPR033403">
    <property type="entry name" value="DUF5110"/>
</dbReference>
<comment type="caution">
    <text evidence="7">The sequence shown here is derived from an EMBL/GenBank/DDBJ whole genome shotgun (WGS) entry which is preliminary data.</text>
</comment>
<dbReference type="EC" id="3.2.1.177" evidence="7"/>
<dbReference type="Proteomes" id="UP000094869">
    <property type="component" value="Unassembled WGS sequence"/>
</dbReference>
<reference evidence="9 12" key="2">
    <citation type="submission" date="2016-08" db="EMBL/GenBank/DDBJ databases">
        <title>Characterization of Isolates of Eisenbergiella tayi Derived from Blood Cultures, Using Whole Genome Sequencing.</title>
        <authorList>
            <person name="Bernier A.-M."/>
            <person name="Burdz T."/>
            <person name="Wiebe D."/>
            <person name="Bernard K."/>
        </authorList>
    </citation>
    <scope>NUCLEOTIDE SEQUENCE [LARGE SCALE GENOMIC DNA]</scope>
    <source>
        <strain evidence="9 12">NML120146</strain>
    </source>
</reference>
<evidence type="ECO:0000259" key="5">
    <source>
        <dbReference type="Pfam" id="PF17137"/>
    </source>
</evidence>
<dbReference type="PANTHER" id="PTHR43863:SF2">
    <property type="entry name" value="MALTASE-GLUCOAMYLASE"/>
    <property type="match status" value="1"/>
</dbReference>
<dbReference type="SUPFAM" id="SSF51445">
    <property type="entry name" value="(Trans)glycosidases"/>
    <property type="match status" value="1"/>
</dbReference>
<evidence type="ECO:0000259" key="4">
    <source>
        <dbReference type="Pfam" id="PF13802"/>
    </source>
</evidence>
<dbReference type="Pfam" id="PF17137">
    <property type="entry name" value="DUF5110"/>
    <property type="match status" value="1"/>
</dbReference>
<dbReference type="PANTHER" id="PTHR43863">
    <property type="entry name" value="HYDROLASE, PUTATIVE (AFU_ORTHOLOGUE AFUA_1G03140)-RELATED"/>
    <property type="match status" value="1"/>
</dbReference>
<dbReference type="Gene3D" id="2.60.40.1760">
    <property type="entry name" value="glycosyl hydrolase (family 31)"/>
    <property type="match status" value="1"/>
</dbReference>
<keyword evidence="2 7" id="KW-0378">Hydrolase</keyword>
<dbReference type="SUPFAM" id="SSF74650">
    <property type="entry name" value="Galactose mutarotase-like"/>
    <property type="match status" value="1"/>
</dbReference>
<dbReference type="CDD" id="cd06591">
    <property type="entry name" value="GH31_xylosidase_XylS"/>
    <property type="match status" value="1"/>
</dbReference>
<feature type="domain" description="Glycosyl hydrolase family 31 C-terminal" evidence="6">
    <location>
        <begin position="609"/>
        <end position="707"/>
    </location>
</feature>
<comment type="similarity">
    <text evidence="1 2">Belongs to the glycosyl hydrolase 31 family.</text>
</comment>